<dbReference type="EMBL" id="CAJJDP010000128">
    <property type="protein sequence ID" value="CAD8202997.1"/>
    <property type="molecule type" value="Genomic_DNA"/>
</dbReference>
<dbReference type="OrthoDB" id="6127067at2759"/>
<dbReference type="GO" id="GO:0004016">
    <property type="term" value="F:adenylate cyclase activity"/>
    <property type="evidence" value="ECO:0007669"/>
    <property type="project" value="TreeGrafter"/>
</dbReference>
<dbReference type="Pfam" id="PF00211">
    <property type="entry name" value="Guanylate_cyc"/>
    <property type="match status" value="1"/>
</dbReference>
<evidence type="ECO:0000256" key="2">
    <source>
        <dbReference type="ARBA" id="ARBA00001946"/>
    </source>
</evidence>
<accession>A0A8S1XPV1</accession>
<evidence type="ECO:0000256" key="11">
    <source>
        <dbReference type="ARBA" id="ARBA00023136"/>
    </source>
</evidence>
<evidence type="ECO:0000256" key="6">
    <source>
        <dbReference type="ARBA" id="ARBA00022692"/>
    </source>
</evidence>
<comment type="subcellular location">
    <subcellularLocation>
        <location evidence="3">Cell membrane</location>
        <topology evidence="3">Multi-pass membrane protein</topology>
    </subcellularLocation>
</comment>
<dbReference type="GO" id="GO:0000166">
    <property type="term" value="F:nucleotide binding"/>
    <property type="evidence" value="ECO:0007669"/>
    <property type="project" value="UniProtKB-KW"/>
</dbReference>
<keyword evidence="7" id="KW-0479">Metal-binding</keyword>
<proteinExistence type="inferred from homology"/>
<keyword evidence="13" id="KW-0141">cGMP biosynthesis</keyword>
<evidence type="ECO:0000256" key="8">
    <source>
        <dbReference type="ARBA" id="ARBA00022741"/>
    </source>
</evidence>
<keyword evidence="9" id="KW-0460">Magnesium</keyword>
<evidence type="ECO:0000313" key="20">
    <source>
        <dbReference type="Proteomes" id="UP000683925"/>
    </source>
</evidence>
<feature type="transmembrane region" description="Helical" evidence="17">
    <location>
        <begin position="235"/>
        <end position="255"/>
    </location>
</feature>
<comment type="cofactor">
    <cofactor evidence="2">
        <name>Mg(2+)</name>
        <dbReference type="ChEBI" id="CHEBI:18420"/>
    </cofactor>
</comment>
<dbReference type="GO" id="GO:0005886">
    <property type="term" value="C:plasma membrane"/>
    <property type="evidence" value="ECO:0007669"/>
    <property type="project" value="UniProtKB-SubCell"/>
</dbReference>
<evidence type="ECO:0000256" key="3">
    <source>
        <dbReference type="ARBA" id="ARBA00004651"/>
    </source>
</evidence>
<reference evidence="19" key="1">
    <citation type="submission" date="2021-01" db="EMBL/GenBank/DDBJ databases">
        <authorList>
            <consortium name="Genoscope - CEA"/>
            <person name="William W."/>
        </authorList>
    </citation>
    <scope>NUCLEOTIDE SEQUENCE</scope>
</reference>
<evidence type="ECO:0000256" key="16">
    <source>
        <dbReference type="ARBA" id="ARBA00075861"/>
    </source>
</evidence>
<feature type="transmembrane region" description="Helical" evidence="17">
    <location>
        <begin position="287"/>
        <end position="305"/>
    </location>
</feature>
<evidence type="ECO:0000313" key="19">
    <source>
        <dbReference type="EMBL" id="CAD8202997.1"/>
    </source>
</evidence>
<evidence type="ECO:0000259" key="18">
    <source>
        <dbReference type="PROSITE" id="PS50125"/>
    </source>
</evidence>
<keyword evidence="12" id="KW-0456">Lyase</keyword>
<comment type="similarity">
    <text evidence="14">In the N-terminal section; belongs to the cation transport ATPase (P-type) (TC 3.A.3) family. Type IV subfamily.</text>
</comment>
<keyword evidence="8" id="KW-0547">Nucleotide-binding</keyword>
<dbReference type="GO" id="GO:0004383">
    <property type="term" value="F:guanylate cyclase activity"/>
    <property type="evidence" value="ECO:0007669"/>
    <property type="project" value="UniProtKB-EC"/>
</dbReference>
<dbReference type="SMART" id="SM00044">
    <property type="entry name" value="CYCc"/>
    <property type="match status" value="1"/>
</dbReference>
<feature type="transmembrane region" description="Helical" evidence="17">
    <location>
        <begin position="176"/>
        <end position="197"/>
    </location>
</feature>
<evidence type="ECO:0000256" key="14">
    <source>
        <dbReference type="ARBA" id="ARBA00061340"/>
    </source>
</evidence>
<evidence type="ECO:0000256" key="7">
    <source>
        <dbReference type="ARBA" id="ARBA00022723"/>
    </source>
</evidence>
<comment type="caution">
    <text evidence="19">The sequence shown here is derived from an EMBL/GenBank/DDBJ whole genome shotgun (WGS) entry which is preliminary data.</text>
</comment>
<dbReference type="GO" id="GO:0035556">
    <property type="term" value="P:intracellular signal transduction"/>
    <property type="evidence" value="ECO:0007669"/>
    <property type="project" value="InterPro"/>
</dbReference>
<dbReference type="GO" id="GO:0046872">
    <property type="term" value="F:metal ion binding"/>
    <property type="evidence" value="ECO:0007669"/>
    <property type="project" value="UniProtKB-KW"/>
</dbReference>
<dbReference type="FunFam" id="3.30.70.1230:FF:000026">
    <property type="entry name" value="Guanylyl cyclase, putative"/>
    <property type="match status" value="1"/>
</dbReference>
<evidence type="ECO:0000256" key="15">
    <source>
        <dbReference type="ARBA" id="ARBA00061677"/>
    </source>
</evidence>
<dbReference type="Proteomes" id="UP000683925">
    <property type="component" value="Unassembled WGS sequence"/>
</dbReference>
<keyword evidence="11 17" id="KW-0472">Membrane</keyword>
<organism evidence="19 20">
    <name type="scientific">Paramecium octaurelia</name>
    <dbReference type="NCBI Taxonomy" id="43137"/>
    <lineage>
        <taxon>Eukaryota</taxon>
        <taxon>Sar</taxon>
        <taxon>Alveolata</taxon>
        <taxon>Ciliophora</taxon>
        <taxon>Intramacronucleata</taxon>
        <taxon>Oligohymenophorea</taxon>
        <taxon>Peniculida</taxon>
        <taxon>Parameciidae</taxon>
        <taxon>Paramecium</taxon>
    </lineage>
</organism>
<dbReference type="EC" id="4.6.1.2" evidence="4"/>
<keyword evidence="6 17" id="KW-0812">Transmembrane</keyword>
<dbReference type="CDD" id="cd07302">
    <property type="entry name" value="CHD"/>
    <property type="match status" value="1"/>
</dbReference>
<keyword evidence="10 17" id="KW-1133">Transmembrane helix</keyword>
<feature type="transmembrane region" description="Helical" evidence="17">
    <location>
        <begin position="261"/>
        <end position="280"/>
    </location>
</feature>
<dbReference type="InterPro" id="IPR001054">
    <property type="entry name" value="A/G_cyclase"/>
</dbReference>
<evidence type="ECO:0000256" key="1">
    <source>
        <dbReference type="ARBA" id="ARBA00001436"/>
    </source>
</evidence>
<evidence type="ECO:0000256" key="10">
    <source>
        <dbReference type="ARBA" id="ARBA00022989"/>
    </source>
</evidence>
<name>A0A8S1XPV1_PAROT</name>
<dbReference type="PANTHER" id="PTHR45627:SF12">
    <property type="entry name" value="ADENYLATE CYCLASE TYPE 2"/>
    <property type="match status" value="1"/>
</dbReference>
<dbReference type="AlphaFoldDB" id="A0A8S1XPV1"/>
<comment type="similarity">
    <text evidence="15">In the C-terminal section; belongs to the adenylyl cyclase class-4/guanylyl cyclase family.</text>
</comment>
<evidence type="ECO:0000256" key="5">
    <source>
        <dbReference type="ARBA" id="ARBA00022475"/>
    </source>
</evidence>
<evidence type="ECO:0000256" key="9">
    <source>
        <dbReference type="ARBA" id="ARBA00022842"/>
    </source>
</evidence>
<keyword evidence="20" id="KW-1185">Reference proteome</keyword>
<gene>
    <name evidence="19" type="ORF">POCTA_138.1.T1280190</name>
</gene>
<dbReference type="PANTHER" id="PTHR45627">
    <property type="entry name" value="ADENYLATE CYCLASE TYPE 1"/>
    <property type="match status" value="1"/>
</dbReference>
<feature type="transmembrane region" description="Helical" evidence="17">
    <location>
        <begin position="203"/>
        <end position="223"/>
    </location>
</feature>
<feature type="transmembrane region" description="Helical" evidence="17">
    <location>
        <begin position="311"/>
        <end position="330"/>
    </location>
</feature>
<evidence type="ECO:0000256" key="17">
    <source>
        <dbReference type="SAM" id="Phobius"/>
    </source>
</evidence>
<evidence type="ECO:0000256" key="12">
    <source>
        <dbReference type="ARBA" id="ARBA00023239"/>
    </source>
</evidence>
<feature type="domain" description="Guanylate cyclase" evidence="18">
    <location>
        <begin position="383"/>
        <end position="514"/>
    </location>
</feature>
<protein>
    <recommendedName>
        <fullName evidence="4">guanylate cyclase</fullName>
        <ecNumber evidence="4">4.6.1.2</ecNumber>
    </recommendedName>
    <alternativeName>
        <fullName evidence="16">Guanylyl cyclase</fullName>
    </alternativeName>
</protein>
<comment type="catalytic activity">
    <reaction evidence="1">
        <text>GTP = 3',5'-cyclic GMP + diphosphate</text>
        <dbReference type="Rhea" id="RHEA:13665"/>
        <dbReference type="ChEBI" id="CHEBI:33019"/>
        <dbReference type="ChEBI" id="CHEBI:37565"/>
        <dbReference type="ChEBI" id="CHEBI:57746"/>
        <dbReference type="EC" id="4.6.1.2"/>
    </reaction>
</comment>
<sequence>MEREQNVENNGTSFSLVKDCIQSKDIQVLRKRGQRGPTLIMKAQDGQKMGGGIQLQHSGSQNNIQNQSNRNLPPIVVYQAEESVHSNNLKDDSFFDKNQTNLLHDLSQKLRRDLYIEILDEAPDYEIEIEKIQFDEDEQFQSEDLQLEKTKFYLDFKHNQKELAQEFMDQKEGINIVFMLSLHFIQFISKTVTLLYLQDQQNWVLVFVIRFIVSILLLTLAILQHKKLKHRFYKYQYFLITYFGILISILVEFLLMPEKSVELQAAEGILLICFFCSLSIIKIKYKVYFNLCLFIAQLLIVLIHYKDGAIAYYTIFQSCMMFIVQYHLFFQDLGTFNNKRSLELKKLQTQNLVKYLLPTHILKQFLSNSNQRMVLVDQFEEATLLFADIAGFTEYSSRVEPEQVVNMLRNLFTEFDKICLTQNAYKLYTIGDCYVAFGIVDVTQRNPAQEAKNVVELGFKMIEIIRQVRSIIQFDGLDMRIGIHTGKVIGGILGTEIVRYDVYGADVMISNKMESNGERGKVQVSEETKQLLEQSYPDQFLFTFNKEVEFKSISRKTQGYFIDPIKNDSNQDFHDMNHFQFVNDLEQYQNTPQK</sequence>
<evidence type="ECO:0000256" key="13">
    <source>
        <dbReference type="ARBA" id="ARBA00023293"/>
    </source>
</evidence>
<dbReference type="PROSITE" id="PS50125">
    <property type="entry name" value="GUANYLATE_CYCLASE_2"/>
    <property type="match status" value="1"/>
</dbReference>
<evidence type="ECO:0000256" key="4">
    <source>
        <dbReference type="ARBA" id="ARBA00012202"/>
    </source>
</evidence>
<keyword evidence="5" id="KW-1003">Cell membrane</keyword>
<dbReference type="GO" id="GO:0007189">
    <property type="term" value="P:adenylate cyclase-activating G protein-coupled receptor signaling pathway"/>
    <property type="evidence" value="ECO:0007669"/>
    <property type="project" value="TreeGrafter"/>
</dbReference>